<proteinExistence type="predicted"/>
<evidence type="ECO:0000313" key="2">
    <source>
        <dbReference type="Proteomes" id="UP000824120"/>
    </source>
</evidence>
<keyword evidence="2" id="KW-1185">Reference proteome</keyword>
<reference evidence="1 2" key="1">
    <citation type="submission" date="2020-09" db="EMBL/GenBank/DDBJ databases">
        <title>De no assembly of potato wild relative species, Solanum commersonii.</title>
        <authorList>
            <person name="Cho K."/>
        </authorList>
    </citation>
    <scope>NUCLEOTIDE SEQUENCE [LARGE SCALE GENOMIC DNA]</scope>
    <source>
        <strain evidence="1">LZ3.2</strain>
        <tissue evidence="1">Leaf</tissue>
    </source>
</reference>
<gene>
    <name evidence="1" type="ORF">H5410_044684</name>
</gene>
<name>A0A9J5X8T6_SOLCO</name>
<organism evidence="1 2">
    <name type="scientific">Solanum commersonii</name>
    <name type="common">Commerson's wild potato</name>
    <name type="synonym">Commerson's nightshade</name>
    <dbReference type="NCBI Taxonomy" id="4109"/>
    <lineage>
        <taxon>Eukaryota</taxon>
        <taxon>Viridiplantae</taxon>
        <taxon>Streptophyta</taxon>
        <taxon>Embryophyta</taxon>
        <taxon>Tracheophyta</taxon>
        <taxon>Spermatophyta</taxon>
        <taxon>Magnoliopsida</taxon>
        <taxon>eudicotyledons</taxon>
        <taxon>Gunneridae</taxon>
        <taxon>Pentapetalae</taxon>
        <taxon>asterids</taxon>
        <taxon>lamiids</taxon>
        <taxon>Solanales</taxon>
        <taxon>Solanaceae</taxon>
        <taxon>Solanoideae</taxon>
        <taxon>Solaneae</taxon>
        <taxon>Solanum</taxon>
    </lineage>
</organism>
<dbReference type="Proteomes" id="UP000824120">
    <property type="component" value="Chromosome 9"/>
</dbReference>
<accession>A0A9J5X8T6</accession>
<dbReference type="EMBL" id="JACXVP010000009">
    <property type="protein sequence ID" value="KAG5584250.1"/>
    <property type="molecule type" value="Genomic_DNA"/>
</dbReference>
<evidence type="ECO:0000313" key="1">
    <source>
        <dbReference type="EMBL" id="KAG5584250.1"/>
    </source>
</evidence>
<protein>
    <submittedName>
        <fullName evidence="1">Uncharacterized protein</fullName>
    </submittedName>
</protein>
<dbReference type="AlphaFoldDB" id="A0A9J5X8T6"/>
<comment type="caution">
    <text evidence="1">The sequence shown here is derived from an EMBL/GenBank/DDBJ whole genome shotgun (WGS) entry which is preliminary data.</text>
</comment>
<sequence length="64" mass="7285">MHCKGYWEVPLVVIKKIGGEAQGKVTGKKRGKCLKKSARDLNQVKCIEDEEDKMLVEEPSIKQR</sequence>